<dbReference type="InterPro" id="IPR010350">
    <property type="entry name" value="Aim32/Apd1-like_bac"/>
</dbReference>
<dbReference type="SUPFAM" id="SSF52833">
    <property type="entry name" value="Thioredoxin-like"/>
    <property type="match status" value="1"/>
</dbReference>
<dbReference type="Pfam" id="PF06999">
    <property type="entry name" value="Suc_Fer-like"/>
    <property type="match status" value="1"/>
</dbReference>
<dbReference type="InterPro" id="IPR009737">
    <property type="entry name" value="Aim32/Apd1-like"/>
</dbReference>
<dbReference type="Proteomes" id="UP000199213">
    <property type="component" value="Unassembled WGS sequence"/>
</dbReference>
<evidence type="ECO:0000313" key="3">
    <source>
        <dbReference type="Proteomes" id="UP000199213"/>
    </source>
</evidence>
<feature type="compositionally biased region" description="Basic and acidic residues" evidence="1">
    <location>
        <begin position="301"/>
        <end position="310"/>
    </location>
</feature>
<accession>A0A1G9E8H3</accession>
<protein>
    <recommendedName>
        <fullName evidence="4">Sucrase/ferredoxin-like</fullName>
    </recommendedName>
</protein>
<dbReference type="AlphaFoldDB" id="A0A1G9E8H3"/>
<reference evidence="3" key="1">
    <citation type="submission" date="2016-10" db="EMBL/GenBank/DDBJ databases">
        <authorList>
            <person name="Varghese N."/>
            <person name="Submissions S."/>
        </authorList>
    </citation>
    <scope>NUCLEOTIDE SEQUENCE [LARGE SCALE GENOMIC DNA]</scope>
    <source>
        <strain evidence="3">DSM 45460</strain>
    </source>
</reference>
<feature type="region of interest" description="Disordered" evidence="1">
    <location>
        <begin position="284"/>
        <end position="310"/>
    </location>
</feature>
<dbReference type="PIRSF" id="PIRSF035042">
    <property type="entry name" value="UCP035042_thirdx"/>
    <property type="match status" value="1"/>
</dbReference>
<gene>
    <name evidence="2" type="ORF">SAMN04487820_111181</name>
</gene>
<dbReference type="InterPro" id="IPR036249">
    <property type="entry name" value="Thioredoxin-like_sf"/>
</dbReference>
<dbReference type="RefSeq" id="WP_092630851.1">
    <property type="nucleotide sequence ID" value="NZ_FNFM01000011.1"/>
</dbReference>
<keyword evidence="3" id="KW-1185">Reference proteome</keyword>
<sequence>MQDPRERAGAARETCSAWSETLSEPLAGTAAVAASWLCLEQPGPWGGDALVRSHLDTEIGARLAERAAETGVRVQLIRKPGRHPDTGQDAPRTVYFAHTRPGASWLRRTELTDPAELLDLDFEAFARGEHGGWGSPTTEPILLVCTNGRRDQCCALRGISLLREMGLRHEGKLWETTHTGGHRFAPTGVVLPSGYNYGRLTPHGVDAVLSAATAGKMTTAHCRGRSAFSQRAQVAELALRDALGEHAGEALTVVSEADDEVVMRHRDGRHWSIRLREVALAPPRPNSCGKAPVQAGTWTAERIRRAPEPE</sequence>
<evidence type="ECO:0008006" key="4">
    <source>
        <dbReference type="Google" id="ProtNLM"/>
    </source>
</evidence>
<dbReference type="Gene3D" id="3.40.30.10">
    <property type="entry name" value="Glutaredoxin"/>
    <property type="match status" value="1"/>
</dbReference>
<dbReference type="EMBL" id="FNFM01000011">
    <property type="protein sequence ID" value="SDK72335.1"/>
    <property type="molecule type" value="Genomic_DNA"/>
</dbReference>
<dbReference type="OrthoDB" id="3399139at2"/>
<proteinExistence type="predicted"/>
<evidence type="ECO:0000313" key="2">
    <source>
        <dbReference type="EMBL" id="SDK72335.1"/>
    </source>
</evidence>
<name>A0A1G9E8H3_ACTMZ</name>
<organism evidence="2 3">
    <name type="scientific">Actinopolyspora mzabensis</name>
    <dbReference type="NCBI Taxonomy" id="995066"/>
    <lineage>
        <taxon>Bacteria</taxon>
        <taxon>Bacillati</taxon>
        <taxon>Actinomycetota</taxon>
        <taxon>Actinomycetes</taxon>
        <taxon>Actinopolysporales</taxon>
        <taxon>Actinopolysporaceae</taxon>
        <taxon>Actinopolyspora</taxon>
    </lineage>
</organism>
<evidence type="ECO:0000256" key="1">
    <source>
        <dbReference type="SAM" id="MobiDB-lite"/>
    </source>
</evidence>